<organism evidence="1 2">
    <name type="scientific">Arthrobacter globiformis (strain ATCC 8010 / DSM 20124 / JCM 1332 / NBRC 12137 / NCIMB 8907 / NRRL B-2979 / 168)</name>
    <dbReference type="NCBI Taxonomy" id="1077972"/>
    <lineage>
        <taxon>Bacteria</taxon>
        <taxon>Bacillati</taxon>
        <taxon>Actinomycetota</taxon>
        <taxon>Actinomycetes</taxon>
        <taxon>Micrococcales</taxon>
        <taxon>Micrococcaceae</taxon>
        <taxon>Arthrobacter</taxon>
    </lineage>
</organism>
<evidence type="ECO:0000313" key="1">
    <source>
        <dbReference type="EMBL" id="GAB14125.1"/>
    </source>
</evidence>
<comment type="caution">
    <text evidence="1">The sequence shown here is derived from an EMBL/GenBank/DDBJ whole genome shotgun (WGS) entry which is preliminary data.</text>
</comment>
<evidence type="ECO:0000313" key="2">
    <source>
        <dbReference type="Proteomes" id="UP000003828"/>
    </source>
</evidence>
<accession>H0QMS4</accession>
<reference evidence="1 2" key="1">
    <citation type="submission" date="2011-12" db="EMBL/GenBank/DDBJ databases">
        <title>Whole genome shotgun sequence of Arthrobacter globiformis NBRC 12137.</title>
        <authorList>
            <person name="Miyazawa S."/>
            <person name="Hosoyama A."/>
            <person name="Tsuchikane K."/>
            <person name="Katsumata H."/>
            <person name="Yamazaki S."/>
            <person name="Fujita N."/>
        </authorList>
    </citation>
    <scope>NUCLEOTIDE SEQUENCE [LARGE SCALE GENOMIC DNA]</scope>
    <source>
        <strain evidence="1 2">NBRC 12137</strain>
    </source>
</reference>
<dbReference type="Proteomes" id="UP000003828">
    <property type="component" value="Unassembled WGS sequence"/>
</dbReference>
<dbReference type="RefSeq" id="WP_003802189.1">
    <property type="nucleotide sequence ID" value="NZ_BAEG01000058.1"/>
</dbReference>
<gene>
    <name evidence="1" type="ORF">ARGLB_058_00050</name>
</gene>
<keyword evidence="2" id="KW-1185">Reference proteome</keyword>
<name>H0QMS4_ARTG1</name>
<dbReference type="AlphaFoldDB" id="H0QMS4"/>
<dbReference type="EMBL" id="BAEG01000058">
    <property type="protein sequence ID" value="GAB14125.1"/>
    <property type="molecule type" value="Genomic_DNA"/>
</dbReference>
<proteinExistence type="predicted"/>
<sequence>MVIRVGHVETVTPSGELFWIRANGCEPRELFGSALGHTIVPASDPGQLAG</sequence>
<protein>
    <submittedName>
        <fullName evidence="1">Uncharacterized protein</fullName>
    </submittedName>
</protein>